<reference evidence="4 5" key="2">
    <citation type="journal article" date="2015" name="Stand. Genomic Sci.">
        <title>Draft genome sequence of Cellulomonas carbonis T26(T) and comparative analysis of six Cellulomonas genomes.</title>
        <authorList>
            <person name="Zhuang W."/>
            <person name="Zhang S."/>
            <person name="Xia X."/>
            <person name="Wang G."/>
        </authorList>
    </citation>
    <scope>NUCLEOTIDE SEQUENCE [LARGE SCALE GENOMIC DNA]</scope>
    <source>
        <strain evidence="4 5">T26</strain>
    </source>
</reference>
<dbReference type="SUPFAM" id="SSF48452">
    <property type="entry name" value="TPR-like"/>
    <property type="match status" value="1"/>
</dbReference>
<dbReference type="GO" id="GO:0005737">
    <property type="term" value="C:cytoplasm"/>
    <property type="evidence" value="ECO:0007669"/>
    <property type="project" value="TreeGrafter"/>
</dbReference>
<dbReference type="Gene3D" id="1.25.40.10">
    <property type="entry name" value="Tetratricopeptide repeat domain"/>
    <property type="match status" value="1"/>
</dbReference>
<dbReference type="OrthoDB" id="5476461at2"/>
<evidence type="ECO:0000256" key="1">
    <source>
        <dbReference type="ARBA" id="ARBA00022741"/>
    </source>
</evidence>
<dbReference type="GO" id="GO:0005524">
    <property type="term" value="F:ATP binding"/>
    <property type="evidence" value="ECO:0007669"/>
    <property type="project" value="UniProtKB-KW"/>
</dbReference>
<evidence type="ECO:0000256" key="2">
    <source>
        <dbReference type="ARBA" id="ARBA00022840"/>
    </source>
</evidence>
<feature type="non-terminal residue" evidence="4">
    <location>
        <position position="797"/>
    </location>
</feature>
<keyword evidence="1" id="KW-0547">Nucleotide-binding</keyword>
<evidence type="ECO:0000313" key="5">
    <source>
        <dbReference type="Proteomes" id="UP000029839"/>
    </source>
</evidence>
<gene>
    <name evidence="4" type="ORF">N868_02370</name>
</gene>
<reference evidence="4 5" key="1">
    <citation type="submission" date="2013-08" db="EMBL/GenBank/DDBJ databases">
        <title>Genome sequencing of Cellulomonas carbonis T26.</title>
        <authorList>
            <person name="Chen F."/>
            <person name="Li Y."/>
            <person name="Wang G."/>
        </authorList>
    </citation>
    <scope>NUCLEOTIDE SEQUENCE [LARGE SCALE GENOMIC DNA]</scope>
    <source>
        <strain evidence="4 5">T26</strain>
    </source>
</reference>
<keyword evidence="5" id="KW-1185">Reference proteome</keyword>
<evidence type="ECO:0000259" key="3">
    <source>
        <dbReference type="Pfam" id="PF13191"/>
    </source>
</evidence>
<keyword evidence="2" id="KW-0067">ATP-binding</keyword>
<proteinExistence type="predicted"/>
<comment type="caution">
    <text evidence="4">The sequence shown here is derived from an EMBL/GenBank/DDBJ whole genome shotgun (WGS) entry which is preliminary data.</text>
</comment>
<accession>A0A0A0BN98</accession>
<sequence length="797" mass="84542">MAMTRFVGRSAAVDRLMAAVDRAAAGDPSTVLLGADAGVGKTRLLAHVADLAAARGATVVTAGCVDLGEVGVPYLPFAEALTRLSSTTGTVDALVRTRPALLRLVPGGEPTAAATDDEAGRLQLFDGIAAALASSGRAGAPMVLVLEDLHWADPSSRDVLRYLVSRFRTEHVLVVASYRTDDLHRRHPLTGVVAELSRHPRVERLDLPPFSAEELRAFAAAVVGADVTEETLRTVAERSEGNAYFAQELLEAPDGSLPWSLGDVLRARIDRLDPAVVDLARLAAVSGRTVSEALLRAAWAHHPAHHPAHRAGLQPADGSDVDAVLREAVAGHVLVAEDRRMAFRHALLAEVVAADLLPGETSAAHRAYRDALVVDPTLGSAAVLAHHARHAHDAPTALRASLTAADDAARLLAPQEELRHLEVVLELWDAVPEGERPAVDPADLMMRAASAAARAGRDERAVPLARTAVDRAADPARRAVLRVQLARHLLSIEDEREAFETAGRALDELSPDASAPDRAWAHAVRARTALGTDEDDEARRRAEEAVGIARSAGLADVEADALATLAVLRVDDPDEAARLLGAARERAAQAGDLLTQLRCDYNLAATWFYAGHLPAADRELRTGLDHARRAGLTWHGFTVQMQLLQHLVRFTRGDLSPPEPPSAGAPPVAAASLAAVRLYSAVARGDDDVVDAARALEPAGRVDGQVALVAGGCHVDALAWRRRTEEAIARAEAVIEQMSRAWNDFFLGGIWIAALALGALADGAADDRVHGRATDDALRRGDALLARAVTSAQRGRP</sequence>
<name>A0A0A0BN98_9CELL</name>
<dbReference type="EMBL" id="AXCY01000100">
    <property type="protein sequence ID" value="KGM09390.1"/>
    <property type="molecule type" value="Genomic_DNA"/>
</dbReference>
<organism evidence="4 5">
    <name type="scientific">Cellulomonas carbonis T26</name>
    <dbReference type="NCBI Taxonomy" id="947969"/>
    <lineage>
        <taxon>Bacteria</taxon>
        <taxon>Bacillati</taxon>
        <taxon>Actinomycetota</taxon>
        <taxon>Actinomycetes</taxon>
        <taxon>Micrococcales</taxon>
        <taxon>Cellulomonadaceae</taxon>
        <taxon>Cellulomonas</taxon>
    </lineage>
</organism>
<dbReference type="InterPro" id="IPR041664">
    <property type="entry name" value="AAA_16"/>
</dbReference>
<dbReference type="PANTHER" id="PTHR16305">
    <property type="entry name" value="TESTICULAR SOLUBLE ADENYLYL CYCLASE"/>
    <property type="match status" value="1"/>
</dbReference>
<evidence type="ECO:0000313" key="4">
    <source>
        <dbReference type="EMBL" id="KGM09390.1"/>
    </source>
</evidence>
<dbReference type="Proteomes" id="UP000029839">
    <property type="component" value="Unassembled WGS sequence"/>
</dbReference>
<dbReference type="Gene3D" id="3.40.50.300">
    <property type="entry name" value="P-loop containing nucleotide triphosphate hydrolases"/>
    <property type="match status" value="1"/>
</dbReference>
<dbReference type="Pfam" id="PF13191">
    <property type="entry name" value="AAA_16"/>
    <property type="match status" value="1"/>
</dbReference>
<dbReference type="AlphaFoldDB" id="A0A0A0BN98"/>
<protein>
    <submittedName>
        <fullName evidence="4">LuxR family transcriptional regulator</fullName>
    </submittedName>
</protein>
<dbReference type="GO" id="GO:0004016">
    <property type="term" value="F:adenylate cyclase activity"/>
    <property type="evidence" value="ECO:0007669"/>
    <property type="project" value="TreeGrafter"/>
</dbReference>
<dbReference type="PANTHER" id="PTHR16305:SF35">
    <property type="entry name" value="TRANSCRIPTIONAL ACTIVATOR DOMAIN"/>
    <property type="match status" value="1"/>
</dbReference>
<feature type="domain" description="Orc1-like AAA ATPase" evidence="3">
    <location>
        <begin position="5"/>
        <end position="175"/>
    </location>
</feature>
<dbReference type="SUPFAM" id="SSF52540">
    <property type="entry name" value="P-loop containing nucleoside triphosphate hydrolases"/>
    <property type="match status" value="1"/>
</dbReference>
<dbReference type="InterPro" id="IPR027417">
    <property type="entry name" value="P-loop_NTPase"/>
</dbReference>
<dbReference type="InterPro" id="IPR011990">
    <property type="entry name" value="TPR-like_helical_dom_sf"/>
</dbReference>